<evidence type="ECO:0000256" key="2">
    <source>
        <dbReference type="ARBA" id="ARBA00022448"/>
    </source>
</evidence>
<evidence type="ECO:0000256" key="4">
    <source>
        <dbReference type="ARBA" id="ARBA00022519"/>
    </source>
</evidence>
<keyword evidence="5" id="KW-0547">Nucleotide-binding</keyword>
<evidence type="ECO:0000256" key="3">
    <source>
        <dbReference type="ARBA" id="ARBA00022475"/>
    </source>
</evidence>
<keyword evidence="4" id="KW-0997">Cell inner membrane</keyword>
<dbReference type="PANTHER" id="PTHR42788">
    <property type="entry name" value="TAURINE IMPORT ATP-BINDING PROTEIN-RELATED"/>
    <property type="match status" value="1"/>
</dbReference>
<dbReference type="HOGENOM" id="CLU_000604_1_22_4"/>
<dbReference type="KEGG" id="reu:Reut_B5800"/>
<dbReference type="InterPro" id="IPR003593">
    <property type="entry name" value="AAA+_ATPase"/>
</dbReference>
<dbReference type="Gene3D" id="3.40.50.300">
    <property type="entry name" value="P-loop containing nucleotide triphosphate hydrolases"/>
    <property type="match status" value="1"/>
</dbReference>
<dbReference type="InterPro" id="IPR050166">
    <property type="entry name" value="ABC_transporter_ATP-bind"/>
</dbReference>
<dbReference type="GO" id="GO:0016887">
    <property type="term" value="F:ATP hydrolysis activity"/>
    <property type="evidence" value="ECO:0007669"/>
    <property type="project" value="InterPro"/>
</dbReference>
<dbReference type="InterPro" id="IPR017871">
    <property type="entry name" value="ABC_transporter-like_CS"/>
</dbReference>
<dbReference type="PROSITE" id="PS50893">
    <property type="entry name" value="ABC_TRANSPORTER_2"/>
    <property type="match status" value="1"/>
</dbReference>
<gene>
    <name evidence="8" type="ordered locus">Reut_B5800</name>
</gene>
<evidence type="ECO:0000256" key="6">
    <source>
        <dbReference type="ARBA" id="ARBA00022840"/>
    </source>
</evidence>
<dbReference type="Pfam" id="PF00005">
    <property type="entry name" value="ABC_tran"/>
    <property type="match status" value="1"/>
</dbReference>
<dbReference type="eggNOG" id="COG1116">
    <property type="taxonomic scope" value="Bacteria"/>
</dbReference>
<name>Q46NZ1_CUPPJ</name>
<keyword evidence="3" id="KW-1003">Cell membrane</keyword>
<dbReference type="InterPro" id="IPR003439">
    <property type="entry name" value="ABC_transporter-like_ATP-bd"/>
</dbReference>
<organism evidence="8">
    <name type="scientific">Cupriavidus pinatubonensis (strain JMP 134 / LMG 1197)</name>
    <name type="common">Cupriavidus necator (strain JMP 134)</name>
    <dbReference type="NCBI Taxonomy" id="264198"/>
    <lineage>
        <taxon>Bacteria</taxon>
        <taxon>Pseudomonadati</taxon>
        <taxon>Pseudomonadota</taxon>
        <taxon>Betaproteobacteria</taxon>
        <taxon>Burkholderiales</taxon>
        <taxon>Burkholderiaceae</taxon>
        <taxon>Cupriavidus</taxon>
    </lineage>
</organism>
<dbReference type="PROSITE" id="PS00211">
    <property type="entry name" value="ABC_TRANSPORTER_1"/>
    <property type="match status" value="1"/>
</dbReference>
<proteinExistence type="inferred from homology"/>
<dbReference type="SUPFAM" id="SSF52540">
    <property type="entry name" value="P-loop containing nucleoside triphosphate hydrolases"/>
    <property type="match status" value="1"/>
</dbReference>
<evidence type="ECO:0000256" key="5">
    <source>
        <dbReference type="ARBA" id="ARBA00022741"/>
    </source>
</evidence>
<dbReference type="CDD" id="cd03293">
    <property type="entry name" value="ABC_NrtD_SsuB_transporters"/>
    <property type="match status" value="1"/>
</dbReference>
<reference evidence="8" key="1">
    <citation type="submission" date="2005-08" db="EMBL/GenBank/DDBJ databases">
        <title>Complete sequence of chromosome 2 of Ralstonia eutropha JMP134.</title>
        <authorList>
            <person name="Copeland A."/>
            <person name="Lucas S."/>
            <person name="Lapidus A."/>
            <person name="Barry K."/>
            <person name="Detter J.C."/>
            <person name="Glavina T."/>
            <person name="Hammon N."/>
            <person name="Israni S."/>
            <person name="Pitluck S."/>
            <person name="Goltsman E."/>
            <person name="Martinez M."/>
            <person name="Schmutz J."/>
            <person name="Larimer F."/>
            <person name="Land M."/>
            <person name="Lykidis A."/>
            <person name="Richardson P."/>
        </authorList>
    </citation>
    <scope>NUCLEOTIDE SEQUENCE [LARGE SCALE GENOMIC DNA]</scope>
    <source>
        <strain evidence="8">JMP134</strain>
    </source>
</reference>
<protein>
    <submittedName>
        <fullName evidence="8">ABC transporter related protein</fullName>
    </submittedName>
</protein>
<feature type="domain" description="ABC transporter" evidence="7">
    <location>
        <begin position="21"/>
        <end position="257"/>
    </location>
</feature>
<evidence type="ECO:0000256" key="1">
    <source>
        <dbReference type="ARBA" id="ARBA00005417"/>
    </source>
</evidence>
<dbReference type="InterPro" id="IPR027417">
    <property type="entry name" value="P-loop_NTPase"/>
</dbReference>
<dbReference type="STRING" id="264198.Reut_B5800"/>
<evidence type="ECO:0000313" key="8">
    <source>
        <dbReference type="EMBL" id="AAZ65143.1"/>
    </source>
</evidence>
<accession>Q46NZ1</accession>
<keyword evidence="6" id="KW-0067">ATP-binding</keyword>
<evidence type="ECO:0000259" key="7">
    <source>
        <dbReference type="PROSITE" id="PS50893"/>
    </source>
</evidence>
<sequence length="284" mass="31642">MTATASLPARETTPTGTSAKVRLRGVGKSFPLNGRQVPVLAPFDFDIREGEFLCIVGPSGCGKTTLLRILADLETPSAGDVEVTRNATSEEKGKRRLNSMVFQEHGVFPWMTVRDNVAFGLKARGMGKQDRYRIAEDFIAKVGLQMFRDAYPHQLSGGMKQRVSIARAFANDPEILLMDEPFAALDEQTKLVLQAELLHIWEASRKTVVYVTHSIDEAIVLADRVLVMTNRPGRVKEVIDISEVFARPRHVEQVKSSAEYGNLFGRIWGCLREEVMAHGREMGK</sequence>
<dbReference type="AlphaFoldDB" id="Q46NZ1"/>
<dbReference type="OrthoDB" id="9783039at2"/>
<keyword evidence="2" id="KW-0813">Transport</keyword>
<keyword evidence="4" id="KW-0472">Membrane</keyword>
<comment type="similarity">
    <text evidence="1">Belongs to the ABC transporter superfamily.</text>
</comment>
<dbReference type="SMART" id="SM00382">
    <property type="entry name" value="AAA"/>
    <property type="match status" value="1"/>
</dbReference>
<dbReference type="PANTHER" id="PTHR42788:SF13">
    <property type="entry name" value="ALIPHATIC SULFONATES IMPORT ATP-BINDING PROTEIN SSUB"/>
    <property type="match status" value="1"/>
</dbReference>
<dbReference type="EMBL" id="CP000091">
    <property type="protein sequence ID" value="AAZ65143.1"/>
    <property type="molecule type" value="Genomic_DNA"/>
</dbReference>
<dbReference type="GO" id="GO:0005524">
    <property type="term" value="F:ATP binding"/>
    <property type="evidence" value="ECO:0007669"/>
    <property type="project" value="UniProtKB-KW"/>
</dbReference>